<dbReference type="STRING" id="69.GLE_2626"/>
<dbReference type="AlphaFoldDB" id="A0A0S2DH23"/>
<organism evidence="2 3">
    <name type="scientific">Lysobacter enzymogenes</name>
    <dbReference type="NCBI Taxonomy" id="69"/>
    <lineage>
        <taxon>Bacteria</taxon>
        <taxon>Pseudomonadati</taxon>
        <taxon>Pseudomonadota</taxon>
        <taxon>Gammaproteobacteria</taxon>
        <taxon>Lysobacterales</taxon>
        <taxon>Lysobacteraceae</taxon>
        <taxon>Lysobacter</taxon>
    </lineage>
</organism>
<feature type="region of interest" description="Disordered" evidence="1">
    <location>
        <begin position="1"/>
        <end position="40"/>
    </location>
</feature>
<feature type="compositionally biased region" description="Basic and acidic residues" evidence="1">
    <location>
        <begin position="1"/>
        <end position="12"/>
    </location>
</feature>
<dbReference type="Proteomes" id="UP000061569">
    <property type="component" value="Chromosome"/>
</dbReference>
<sequence length="40" mass="4397">MLPQRQIREQARAQRRSRPLPALPAAGETMVSRTLGGAPK</sequence>
<evidence type="ECO:0000256" key="1">
    <source>
        <dbReference type="SAM" id="MobiDB-lite"/>
    </source>
</evidence>
<name>A0A0S2DH23_LYSEN</name>
<reference evidence="2 3" key="1">
    <citation type="submission" date="2015-11" db="EMBL/GenBank/DDBJ databases">
        <title>Genome sequences of Lysobacter enzymogenes strain C3 and Lysobacter antibioticus ATCC 29479.</title>
        <authorList>
            <person name="Kobayashi D.Y."/>
        </authorList>
    </citation>
    <scope>NUCLEOTIDE SEQUENCE [LARGE SCALE GENOMIC DNA]</scope>
    <source>
        <strain evidence="2 3">C3</strain>
    </source>
</reference>
<evidence type="ECO:0000313" key="2">
    <source>
        <dbReference type="EMBL" id="ALN57974.1"/>
    </source>
</evidence>
<proteinExistence type="predicted"/>
<protein>
    <submittedName>
        <fullName evidence="2">Uncharacterized protein</fullName>
    </submittedName>
</protein>
<accession>A0A0S2DH23</accession>
<dbReference type="EMBL" id="CP013140">
    <property type="protein sequence ID" value="ALN57974.1"/>
    <property type="molecule type" value="Genomic_DNA"/>
</dbReference>
<evidence type="ECO:0000313" key="3">
    <source>
        <dbReference type="Proteomes" id="UP000061569"/>
    </source>
</evidence>
<dbReference type="PATRIC" id="fig|69.6.peg.2585"/>
<gene>
    <name evidence="2" type="ORF">GLE_2626</name>
</gene>
<dbReference type="KEGG" id="lez:GLE_2626"/>